<dbReference type="InterPro" id="IPR021312">
    <property type="entry name" value="DUF2889"/>
</dbReference>
<comment type="caution">
    <text evidence="1">The sequence shown here is derived from an EMBL/GenBank/DDBJ whole genome shotgun (WGS) entry which is preliminary data.</text>
</comment>
<dbReference type="EMBL" id="QVRA01000009">
    <property type="protein sequence ID" value="RJG54684.1"/>
    <property type="molecule type" value="Genomic_DNA"/>
</dbReference>
<accession>A0A418YSG9</accession>
<evidence type="ECO:0000313" key="2">
    <source>
        <dbReference type="Proteomes" id="UP000283469"/>
    </source>
</evidence>
<sequence>MDSATLDALPGFRRRLRVTPSAGQVIAALEDDYHCMAVTLRHDGTVITGVESVMERVPWTTCPGAPAVLVATFTGVALADVAARGEKKANCTHLHDLTVLAAAHITDADPTLYDIVTCDPVDGLAIAEIRRNGVVVLQVAHRNHVMEAPAAIAGLSIMKLRDWIEGLDGPSREAAKLLQWGAILANGRLIPMERQSTASRVPPNCFTFQPDNAAKAVRVGKVIDFTAAPLVPLDHFDGASFASR</sequence>
<dbReference type="AlphaFoldDB" id="A0A418YSG9"/>
<gene>
    <name evidence="1" type="ORF">D0Z70_12125</name>
</gene>
<dbReference type="OrthoDB" id="7498222at2"/>
<name>A0A418YSG9_9SPHN</name>
<proteinExistence type="predicted"/>
<keyword evidence="2" id="KW-1185">Reference proteome</keyword>
<protein>
    <submittedName>
        <fullName evidence="1">DUF2889 domain-containing protein</fullName>
    </submittedName>
</protein>
<dbReference type="Pfam" id="PF11136">
    <property type="entry name" value="DUF2889"/>
    <property type="match status" value="1"/>
</dbReference>
<dbReference type="Proteomes" id="UP000283469">
    <property type="component" value="Unassembled WGS sequence"/>
</dbReference>
<reference evidence="1 2" key="1">
    <citation type="submission" date="2018-08" db="EMBL/GenBank/DDBJ databases">
        <title>Sphingobium sp. EO9.</title>
        <authorList>
            <person name="Park Y."/>
            <person name="Kim K.H."/>
            <person name="Jeon C.O."/>
        </authorList>
    </citation>
    <scope>NUCLEOTIDE SEQUENCE [LARGE SCALE GENOMIC DNA]</scope>
    <source>
        <strain evidence="1 2">EO9</strain>
    </source>
</reference>
<organism evidence="1 2">
    <name type="scientific">Sphingobium terrigena</name>
    <dbReference type="NCBI Taxonomy" id="2304063"/>
    <lineage>
        <taxon>Bacteria</taxon>
        <taxon>Pseudomonadati</taxon>
        <taxon>Pseudomonadota</taxon>
        <taxon>Alphaproteobacteria</taxon>
        <taxon>Sphingomonadales</taxon>
        <taxon>Sphingomonadaceae</taxon>
        <taxon>Sphingobium</taxon>
    </lineage>
</organism>
<evidence type="ECO:0000313" key="1">
    <source>
        <dbReference type="EMBL" id="RJG54684.1"/>
    </source>
</evidence>